<organism evidence="1 2">
    <name type="scientific">Cladophialophora chaetospira</name>
    <dbReference type="NCBI Taxonomy" id="386627"/>
    <lineage>
        <taxon>Eukaryota</taxon>
        <taxon>Fungi</taxon>
        <taxon>Dikarya</taxon>
        <taxon>Ascomycota</taxon>
        <taxon>Pezizomycotina</taxon>
        <taxon>Eurotiomycetes</taxon>
        <taxon>Chaetothyriomycetidae</taxon>
        <taxon>Chaetothyriales</taxon>
        <taxon>Herpotrichiellaceae</taxon>
        <taxon>Cladophialophora</taxon>
    </lineage>
</organism>
<comment type="caution">
    <text evidence="1">The sequence shown here is derived from an EMBL/GenBank/DDBJ whole genome shotgun (WGS) entry which is preliminary data.</text>
</comment>
<evidence type="ECO:0000313" key="2">
    <source>
        <dbReference type="Proteomes" id="UP001172673"/>
    </source>
</evidence>
<dbReference type="EMBL" id="JAPDRK010000002">
    <property type="protein sequence ID" value="KAJ9615690.1"/>
    <property type="molecule type" value="Genomic_DNA"/>
</dbReference>
<evidence type="ECO:0000313" key="1">
    <source>
        <dbReference type="EMBL" id="KAJ9615690.1"/>
    </source>
</evidence>
<keyword evidence="2" id="KW-1185">Reference proteome</keyword>
<proteinExistence type="predicted"/>
<gene>
    <name evidence="1" type="ORF">H2200_001766</name>
</gene>
<protein>
    <submittedName>
        <fullName evidence="1">Uncharacterized protein</fullName>
    </submittedName>
</protein>
<reference evidence="1" key="1">
    <citation type="submission" date="2022-10" db="EMBL/GenBank/DDBJ databases">
        <title>Culturing micro-colonial fungi from biological soil crusts in the Mojave desert and describing Neophaeococcomyces mojavensis, and introducing the new genera and species Taxawa tesnikishii.</title>
        <authorList>
            <person name="Kurbessoian T."/>
            <person name="Stajich J.E."/>
        </authorList>
    </citation>
    <scope>NUCLEOTIDE SEQUENCE</scope>
    <source>
        <strain evidence="1">TK_41</strain>
    </source>
</reference>
<accession>A0AA38XLT7</accession>
<name>A0AA38XLT7_9EURO</name>
<dbReference type="Proteomes" id="UP001172673">
    <property type="component" value="Unassembled WGS sequence"/>
</dbReference>
<sequence>MTREDSSISATQRAINESAARNKIDWTAVRTSTCSWTFEELSRYSHCRVSPYVFAVARALCSQFSISASARKELTDLKQLLDTSGDDSSHHVLHLLTASDEGLTVLGVCGILNDYFHSAALAEFFETLAKMSGMPETLRPARGRWMELARICGKIQPPDSFHSLAQDCSRLGLVEEAGNSDLEEGVGPIGVVSCIQGMSEISSGEDDGRIIMLCGRSAGWHAAIAEWMFGLRIKLTIRDGMSFEGKTVLSNCQDDQVQLTLAFNNAGVPTDGSLVDDPPMPIKYQKEN</sequence>
<dbReference type="AlphaFoldDB" id="A0AA38XLT7"/>